<dbReference type="OrthoDB" id="1669814at2759"/>
<keyword evidence="1" id="KW-1133">Transmembrane helix</keyword>
<sequence length="369" mass="40647">MATITSSSLLFLGTLGAILLWGVAFTNGTLDNMNAVIAQGFFPDGRRLRSTYTGNGVLDARLTYLAAFYEVLSNDLSDGPRRLFVDLVVLLCCSGVWVFIESRRRGVRKLALRHPIPFIILWNALGAAVIQPLYFYSICQSEATARDPTVPLNEAIALFATTIPTMLLFPLFLFAPSWLGWDTWTHHGSIAGFLGSPFLMVIICLLCIALQYPRHGLVASKNPRAPNEDRPWIVASFLFTAAVSAAVHLFIVFSALAVPGRDASLTRLFWPTPGKVGNPVDTGSLQPRAYLTLLEGYHLFSQFDWIVVSLACVFYVHLLLGKVDGRTAEWRRLAWLLLGSVVIGPGAVGSMALAVREYQLREDGVKKKM</sequence>
<keyword evidence="4" id="KW-1185">Reference proteome</keyword>
<feature type="transmembrane region" description="Helical" evidence="1">
    <location>
        <begin position="333"/>
        <end position="355"/>
    </location>
</feature>
<organism evidence="2 4">
    <name type="scientific">Aspergillus hiratsukae</name>
    <dbReference type="NCBI Taxonomy" id="1194566"/>
    <lineage>
        <taxon>Eukaryota</taxon>
        <taxon>Fungi</taxon>
        <taxon>Dikarya</taxon>
        <taxon>Ascomycota</taxon>
        <taxon>Pezizomycotina</taxon>
        <taxon>Eurotiomycetes</taxon>
        <taxon>Eurotiomycetidae</taxon>
        <taxon>Eurotiales</taxon>
        <taxon>Aspergillaceae</taxon>
        <taxon>Aspergillus</taxon>
        <taxon>Aspergillus subgen. Fumigati</taxon>
    </lineage>
</organism>
<feature type="transmembrane region" description="Helical" evidence="1">
    <location>
        <begin position="232"/>
        <end position="258"/>
    </location>
</feature>
<feature type="transmembrane region" description="Helical" evidence="1">
    <location>
        <begin position="303"/>
        <end position="321"/>
    </location>
</feature>
<feature type="transmembrane region" description="Helical" evidence="1">
    <location>
        <begin position="155"/>
        <end position="179"/>
    </location>
</feature>
<evidence type="ECO:0000313" key="3">
    <source>
        <dbReference type="EMBL" id="KAF7168055.1"/>
    </source>
</evidence>
<evidence type="ECO:0000256" key="1">
    <source>
        <dbReference type="SAM" id="Phobius"/>
    </source>
</evidence>
<keyword evidence="1" id="KW-0812">Transmembrane</keyword>
<dbReference type="Proteomes" id="UP000630445">
    <property type="component" value="Unassembled WGS sequence"/>
</dbReference>
<dbReference type="Proteomes" id="UP000662466">
    <property type="component" value="Unassembled WGS sequence"/>
</dbReference>
<reference evidence="2" key="1">
    <citation type="submission" date="2020-06" db="EMBL/GenBank/DDBJ databases">
        <title>Draft genome sequences of strains closely related to Aspergillus parafelis and Aspergillus hiratsukae.</title>
        <authorList>
            <person name="Dos Santos R.A.C."/>
            <person name="Rivero-Menendez O."/>
            <person name="Steenwyk J.L."/>
            <person name="Mead M.E."/>
            <person name="Goldman G.H."/>
            <person name="Alastruey-Izquierdo A."/>
            <person name="Rokas A."/>
        </authorList>
    </citation>
    <scope>NUCLEOTIDE SEQUENCE</scope>
    <source>
        <strain evidence="2">CNM-CM5793</strain>
        <strain evidence="3">CNM-CM6106</strain>
    </source>
</reference>
<accession>A0A8H6UEU4</accession>
<dbReference type="EMBL" id="JACBAD010001953">
    <property type="protein sequence ID" value="KAF7126025.1"/>
    <property type="molecule type" value="Genomic_DNA"/>
</dbReference>
<comment type="caution">
    <text evidence="2">The sequence shown here is derived from an EMBL/GenBank/DDBJ whole genome shotgun (WGS) entry which is preliminary data.</text>
</comment>
<protein>
    <submittedName>
        <fullName evidence="2">Uncharacterized protein</fullName>
    </submittedName>
</protein>
<feature type="transmembrane region" description="Helical" evidence="1">
    <location>
        <begin position="83"/>
        <end position="100"/>
    </location>
</feature>
<evidence type="ECO:0000313" key="4">
    <source>
        <dbReference type="Proteomes" id="UP000630445"/>
    </source>
</evidence>
<dbReference type="AlphaFoldDB" id="A0A8H6UEU4"/>
<name>A0A8H6UEU4_9EURO</name>
<evidence type="ECO:0000313" key="2">
    <source>
        <dbReference type="EMBL" id="KAF7126025.1"/>
    </source>
</evidence>
<feature type="transmembrane region" description="Helical" evidence="1">
    <location>
        <begin position="191"/>
        <end position="212"/>
    </location>
</feature>
<gene>
    <name evidence="2" type="ORF">CNMCM5793_002384</name>
    <name evidence="3" type="ORF">CNMCM6106_003404</name>
</gene>
<proteinExistence type="predicted"/>
<dbReference type="EMBL" id="JACBAF010002091">
    <property type="protein sequence ID" value="KAF7168055.1"/>
    <property type="molecule type" value="Genomic_DNA"/>
</dbReference>
<keyword evidence="1" id="KW-0472">Membrane</keyword>